<proteinExistence type="predicted"/>
<dbReference type="Proteomes" id="UP001321473">
    <property type="component" value="Unassembled WGS sequence"/>
</dbReference>
<keyword evidence="1" id="KW-0472">Membrane</keyword>
<accession>A0AAQ4ERF8</accession>
<feature type="transmembrane region" description="Helical" evidence="1">
    <location>
        <begin position="38"/>
        <end position="59"/>
    </location>
</feature>
<name>A0AAQ4ERF8_AMBAM</name>
<organism evidence="2 3">
    <name type="scientific">Amblyomma americanum</name>
    <name type="common">Lone star tick</name>
    <dbReference type="NCBI Taxonomy" id="6943"/>
    <lineage>
        <taxon>Eukaryota</taxon>
        <taxon>Metazoa</taxon>
        <taxon>Ecdysozoa</taxon>
        <taxon>Arthropoda</taxon>
        <taxon>Chelicerata</taxon>
        <taxon>Arachnida</taxon>
        <taxon>Acari</taxon>
        <taxon>Parasitiformes</taxon>
        <taxon>Ixodida</taxon>
        <taxon>Ixodoidea</taxon>
        <taxon>Ixodidae</taxon>
        <taxon>Amblyomminae</taxon>
        <taxon>Amblyomma</taxon>
    </lineage>
</organism>
<gene>
    <name evidence="2" type="ORF">V5799_029291</name>
</gene>
<keyword evidence="1" id="KW-0812">Transmembrane</keyword>
<dbReference type="AlphaFoldDB" id="A0AAQ4ERF8"/>
<keyword evidence="1" id="KW-1133">Transmembrane helix</keyword>
<reference evidence="2 3" key="1">
    <citation type="journal article" date="2023" name="Arcadia Sci">
        <title>De novo assembly of a long-read Amblyomma americanum tick genome.</title>
        <authorList>
            <person name="Chou S."/>
            <person name="Poskanzer K.E."/>
            <person name="Rollins M."/>
            <person name="Thuy-Boun P.S."/>
        </authorList>
    </citation>
    <scope>NUCLEOTIDE SEQUENCE [LARGE SCALE GENOMIC DNA]</scope>
    <source>
        <strain evidence="2">F_SG_1</strain>
        <tissue evidence="2">Salivary glands</tissue>
    </source>
</reference>
<keyword evidence="3" id="KW-1185">Reference proteome</keyword>
<evidence type="ECO:0000313" key="2">
    <source>
        <dbReference type="EMBL" id="KAK8777366.1"/>
    </source>
</evidence>
<evidence type="ECO:0000256" key="1">
    <source>
        <dbReference type="SAM" id="Phobius"/>
    </source>
</evidence>
<protein>
    <submittedName>
        <fullName evidence="2">Uncharacterized protein</fullName>
    </submittedName>
</protein>
<sequence length="98" mass="11411">MLLERSLCGFWNSQDWWKSCSLVYLLPITHFDYFGRDCLAAISVSYAALYAGCYIWWYWCVRFPMAPVPERTDAAYTLYGFGNTWTGGVPASWGIWIR</sequence>
<dbReference type="EMBL" id="JARKHS020011940">
    <property type="protein sequence ID" value="KAK8777366.1"/>
    <property type="molecule type" value="Genomic_DNA"/>
</dbReference>
<comment type="caution">
    <text evidence="2">The sequence shown here is derived from an EMBL/GenBank/DDBJ whole genome shotgun (WGS) entry which is preliminary data.</text>
</comment>
<evidence type="ECO:0000313" key="3">
    <source>
        <dbReference type="Proteomes" id="UP001321473"/>
    </source>
</evidence>